<dbReference type="SMR" id="A0A023PHJ9"/>
<sequence>MKVRTRLQIRREACRRKRILLGNKHRSAREVPLNAIRTWKRDKINTQDPSNFLDATLIELAAALEKGELLTDRGTGDSSVSLTYSRFNAGVEATANVPGIPCDPAFLDALVTDCCVLIWEFHSLYRHTDLDSIDDPLPTKYANIFHDLNTVFGECRRLKKSPELFSTLVQERQFTSKMSRIAEIVDHLRDVIVLKNEGKLTRKKMRKKEKELSKDLPFFYPGRADGKHPWTRWLENSSPVMPPGWVGIQQKIPHIGDNIIRRITTMYELYERQFRIEKLTDSKVNDTLDDFPAPGEAFEHMEYSRFSTLAVNYVQYKTGDRPETDKNGILRIEKLTEAVQRSFRWQENPVITGNANIPYHRFMMGYKIETMNEEVP</sequence>
<dbReference type="OMA" id="WLENSSP"/>
<name>A0A023PHJ9_BOTFU</name>
<protein>
    <submittedName>
        <fullName evidence="1">Putative mating type protein MAT1-1</fullName>
    </submittedName>
</protein>
<organism evidence="1">
    <name type="scientific">Botryotinia fuckeliana</name>
    <name type="common">Noble rot fungus</name>
    <name type="synonym">Botrytis cinerea</name>
    <dbReference type="NCBI Taxonomy" id="40559"/>
    <lineage>
        <taxon>Eukaryota</taxon>
        <taxon>Fungi</taxon>
        <taxon>Dikarya</taxon>
        <taxon>Ascomycota</taxon>
        <taxon>Pezizomycotina</taxon>
        <taxon>Leotiomycetes</taxon>
        <taxon>Helotiales</taxon>
        <taxon>Sclerotiniaceae</taxon>
        <taxon>Botrytis</taxon>
    </lineage>
</organism>
<proteinExistence type="predicted"/>
<evidence type="ECO:0000313" key="1">
    <source>
        <dbReference type="EMBL" id="AHX22633.1"/>
    </source>
</evidence>
<dbReference type="EMBL" id="KF944385">
    <property type="protein sequence ID" value="AHX22633.1"/>
    <property type="molecule type" value="Genomic_DNA"/>
</dbReference>
<accession>A0A023PHJ9</accession>
<reference evidence="1" key="1">
    <citation type="submission" date="2013-12" db="EMBL/GenBank/DDBJ databases">
        <title>Molecular analysis of the mating type (MAT1) locus in the heterothallic ascomycete Botryotinia fuckeliana (Botrytis cinerea).</title>
        <authorList>
            <person name="De Miccolis Angelini R.M."/>
            <person name="Rotolo C."/>
            <person name="Pollastro S."/>
            <person name="Faretra F."/>
        </authorList>
    </citation>
    <scope>NUCLEOTIDE SEQUENCE</scope>
    <source>
        <strain evidence="1">SAS56</strain>
    </source>
</reference>
<dbReference type="AlphaFoldDB" id="A0A023PHJ9"/>
<gene>
    <name evidence="1" type="primary">MAT1-1-5</name>
</gene>